<evidence type="ECO:0000256" key="1">
    <source>
        <dbReference type="SAM" id="MobiDB-lite"/>
    </source>
</evidence>
<proteinExistence type="predicted"/>
<gene>
    <name evidence="2" type="ORF">DC363_06750</name>
</gene>
<protein>
    <recommendedName>
        <fullName evidence="4">DUF2927 domain-containing protein</fullName>
    </recommendedName>
</protein>
<evidence type="ECO:0000313" key="2">
    <source>
        <dbReference type="EMBL" id="PVA07102.1"/>
    </source>
</evidence>
<dbReference type="AlphaFoldDB" id="A0A2T7FY63"/>
<comment type="caution">
    <text evidence="2">The sequence shown here is derived from an EMBL/GenBank/DDBJ whole genome shotgun (WGS) entry which is preliminary data.</text>
</comment>
<dbReference type="OrthoDB" id="3295600at2"/>
<dbReference type="Pfam" id="PF11150">
    <property type="entry name" value="DUF2927"/>
    <property type="match status" value="1"/>
</dbReference>
<evidence type="ECO:0008006" key="4">
    <source>
        <dbReference type="Google" id="ProtNLM"/>
    </source>
</evidence>
<feature type="region of interest" description="Disordered" evidence="1">
    <location>
        <begin position="1"/>
        <end position="42"/>
    </location>
</feature>
<organism evidence="2 3">
    <name type="scientific">Thalassorhabdomicrobium marinisediminis</name>
    <dbReference type="NCBI Taxonomy" id="2170577"/>
    <lineage>
        <taxon>Bacteria</taxon>
        <taxon>Pseudomonadati</taxon>
        <taxon>Pseudomonadota</taxon>
        <taxon>Alphaproteobacteria</taxon>
        <taxon>Rhodobacterales</taxon>
        <taxon>Paracoccaceae</taxon>
        <taxon>Thalassorhabdomicrobium</taxon>
    </lineage>
</organism>
<evidence type="ECO:0000313" key="3">
    <source>
        <dbReference type="Proteomes" id="UP000244817"/>
    </source>
</evidence>
<feature type="compositionally biased region" description="Pro residues" evidence="1">
    <location>
        <begin position="16"/>
        <end position="34"/>
    </location>
</feature>
<reference evidence="2 3" key="1">
    <citation type="submission" date="2018-04" db="EMBL/GenBank/DDBJ databases">
        <title>Pelagivirga bohaiensis gen. nov., sp. nov., a bacterium isolated from the Bohai Sea.</title>
        <authorList>
            <person name="Ji X."/>
        </authorList>
    </citation>
    <scope>NUCLEOTIDE SEQUENCE [LARGE SCALE GENOMIC DNA]</scope>
    <source>
        <strain evidence="2 3">BH-SD16</strain>
    </source>
</reference>
<dbReference type="InterPro" id="IPR021323">
    <property type="entry name" value="DUF2927"/>
</dbReference>
<dbReference type="Proteomes" id="UP000244817">
    <property type="component" value="Unassembled WGS sequence"/>
</dbReference>
<sequence>MALVGCDTTPPEVSSPVPPSRPPVAVTPPQPPARPATRSEDSRALSAYFQRVQDDLLARGLLRTDGGGPDTAFTDTTLARNFVQIALFDEFVMTDQGLRAEATVSRLRRWEQPVRFAVEFGATVPEDQRIQDRNTIGSYVSRLARVTGHPMRVTQSDPNFHVLILNEDDRLNYDARLRTLIPGINEASVRAFMDVPRDTMCLVLAFSQNNSPEYSRAVALIRGEHPDLMRLACVHEELAQGLGLANDSPHARPSIFNDDEEFGLLTTHDELLLRMLYDDRLKTGMAEAEAAPIARRIAAELMDSGPS</sequence>
<keyword evidence="3" id="KW-1185">Reference proteome</keyword>
<accession>A0A2T7FY63</accession>
<name>A0A2T7FY63_9RHOB</name>
<dbReference type="EMBL" id="QCYG01000004">
    <property type="protein sequence ID" value="PVA07102.1"/>
    <property type="molecule type" value="Genomic_DNA"/>
</dbReference>